<dbReference type="PANTHER" id="PTHR10063">
    <property type="entry name" value="TUBERIN"/>
    <property type="match status" value="1"/>
</dbReference>
<dbReference type="InterPro" id="IPR000331">
    <property type="entry name" value="Rap/Ran_GAP_dom"/>
</dbReference>
<evidence type="ECO:0000313" key="5">
    <source>
        <dbReference type="Proteomes" id="UP000663866"/>
    </source>
</evidence>
<dbReference type="InterPro" id="IPR027107">
    <property type="entry name" value="Tuberin/Ral-act_asu"/>
</dbReference>
<evidence type="ECO:0000256" key="2">
    <source>
        <dbReference type="SAM" id="MobiDB-lite"/>
    </source>
</evidence>
<dbReference type="GO" id="GO:0005634">
    <property type="term" value="C:nucleus"/>
    <property type="evidence" value="ECO:0007669"/>
    <property type="project" value="InterPro"/>
</dbReference>
<feature type="compositionally biased region" description="Low complexity" evidence="2">
    <location>
        <begin position="161"/>
        <end position="183"/>
    </location>
</feature>
<evidence type="ECO:0000256" key="1">
    <source>
        <dbReference type="ARBA" id="ARBA00022468"/>
    </source>
</evidence>
<evidence type="ECO:0000313" key="4">
    <source>
        <dbReference type="EMBL" id="CAF4422478.1"/>
    </source>
</evidence>
<dbReference type="EMBL" id="CAJOBG010042845">
    <property type="protein sequence ID" value="CAF4422478.1"/>
    <property type="molecule type" value="Genomic_DNA"/>
</dbReference>
<dbReference type="GO" id="GO:0051056">
    <property type="term" value="P:regulation of small GTPase mediated signal transduction"/>
    <property type="evidence" value="ECO:0007669"/>
    <property type="project" value="InterPro"/>
</dbReference>
<feature type="compositionally biased region" description="Low complexity" evidence="2">
    <location>
        <begin position="140"/>
        <end position="151"/>
    </location>
</feature>
<dbReference type="GO" id="GO:0005737">
    <property type="term" value="C:cytoplasm"/>
    <property type="evidence" value="ECO:0007669"/>
    <property type="project" value="TreeGrafter"/>
</dbReference>
<sequence length="183" mass="21049">QIIWTEHYHEYDRSTIATAFGDVLIVIHPLPNGLYRIKIDKTSQTTNFGPLFDGAIVDKLILPELVRATAINASRARRTTLNNHCEFYEERHRIINSIIHKHKRETTYEEFLAQSFTPLAAKTLDETPKPNSQIERRDQSSNAVNTTNSNVQIGSQRQRQPTRNFPFLTPNNNNNAPTPITRR</sequence>
<evidence type="ECO:0000259" key="3">
    <source>
        <dbReference type="PROSITE" id="PS50085"/>
    </source>
</evidence>
<dbReference type="InterPro" id="IPR035974">
    <property type="entry name" value="Rap/Ran-GAP_sf"/>
</dbReference>
<dbReference type="SUPFAM" id="SSF111347">
    <property type="entry name" value="Rap/Ran-GAP"/>
    <property type="match status" value="1"/>
</dbReference>
<dbReference type="Pfam" id="PF02145">
    <property type="entry name" value="Rap_GAP"/>
    <property type="match status" value="1"/>
</dbReference>
<accession>A0A820QJP8</accession>
<dbReference type="Proteomes" id="UP000663866">
    <property type="component" value="Unassembled WGS sequence"/>
</dbReference>
<dbReference type="GO" id="GO:0005096">
    <property type="term" value="F:GTPase activator activity"/>
    <property type="evidence" value="ECO:0007669"/>
    <property type="project" value="UniProtKB-KW"/>
</dbReference>
<gene>
    <name evidence="4" type="ORF">OVN521_LOCUS36179</name>
</gene>
<feature type="non-terminal residue" evidence="4">
    <location>
        <position position="1"/>
    </location>
</feature>
<protein>
    <recommendedName>
        <fullName evidence="3">Rap-GAP domain-containing protein</fullName>
    </recommendedName>
</protein>
<organism evidence="4 5">
    <name type="scientific">Rotaria magnacalcarata</name>
    <dbReference type="NCBI Taxonomy" id="392030"/>
    <lineage>
        <taxon>Eukaryota</taxon>
        <taxon>Metazoa</taxon>
        <taxon>Spiralia</taxon>
        <taxon>Gnathifera</taxon>
        <taxon>Rotifera</taxon>
        <taxon>Eurotatoria</taxon>
        <taxon>Bdelloidea</taxon>
        <taxon>Philodinida</taxon>
        <taxon>Philodinidae</taxon>
        <taxon>Rotaria</taxon>
    </lineage>
</organism>
<dbReference type="AlphaFoldDB" id="A0A820QJP8"/>
<dbReference type="PANTHER" id="PTHR10063:SF11">
    <property type="entry name" value="RHO GTPASE-ACTIVATING PROTEIN CG5521-RELATED"/>
    <property type="match status" value="1"/>
</dbReference>
<comment type="caution">
    <text evidence="4">The sequence shown here is derived from an EMBL/GenBank/DDBJ whole genome shotgun (WGS) entry which is preliminary data.</text>
</comment>
<keyword evidence="5" id="KW-1185">Reference proteome</keyword>
<dbReference type="Gene3D" id="3.40.50.11210">
    <property type="entry name" value="Rap/Ran-GAP"/>
    <property type="match status" value="1"/>
</dbReference>
<feature type="compositionally biased region" description="Basic and acidic residues" evidence="2">
    <location>
        <begin position="123"/>
        <end position="139"/>
    </location>
</feature>
<feature type="domain" description="Rap-GAP" evidence="3">
    <location>
        <begin position="1"/>
        <end position="98"/>
    </location>
</feature>
<reference evidence="4" key="1">
    <citation type="submission" date="2021-02" db="EMBL/GenBank/DDBJ databases">
        <authorList>
            <person name="Nowell W R."/>
        </authorList>
    </citation>
    <scope>NUCLEOTIDE SEQUENCE</scope>
</reference>
<keyword evidence="1" id="KW-0343">GTPase activation</keyword>
<proteinExistence type="predicted"/>
<dbReference type="PROSITE" id="PS50085">
    <property type="entry name" value="RAPGAP"/>
    <property type="match status" value="1"/>
</dbReference>
<feature type="region of interest" description="Disordered" evidence="2">
    <location>
        <begin position="123"/>
        <end position="183"/>
    </location>
</feature>
<name>A0A820QJP8_9BILA</name>